<keyword evidence="17" id="KW-1185">Reference proteome</keyword>
<protein>
    <recommendedName>
        <fullName evidence="3">histidine kinase</fullName>
        <ecNumber evidence="3">2.7.13.3</ecNumber>
    </recommendedName>
</protein>
<evidence type="ECO:0000313" key="17">
    <source>
        <dbReference type="Proteomes" id="UP000220611"/>
    </source>
</evidence>
<keyword evidence="6" id="KW-0808">Transferase</keyword>
<dbReference type="AlphaFoldDB" id="A0A855A905"/>
<keyword evidence="12" id="KW-0902">Two-component regulatory system</keyword>
<keyword evidence="13 14" id="KW-0472">Membrane</keyword>
<evidence type="ECO:0000313" key="16">
    <source>
        <dbReference type="EMBL" id="PEQ25941.1"/>
    </source>
</evidence>
<feature type="transmembrane region" description="Helical" evidence="14">
    <location>
        <begin position="250"/>
        <end position="272"/>
    </location>
</feature>
<proteinExistence type="predicted"/>
<dbReference type="SUPFAM" id="SSF55874">
    <property type="entry name" value="ATPase domain of HSP90 chaperone/DNA topoisomerase II/histidine kinase"/>
    <property type="match status" value="1"/>
</dbReference>
<dbReference type="GO" id="GO:0005524">
    <property type="term" value="F:ATP binding"/>
    <property type="evidence" value="ECO:0007669"/>
    <property type="project" value="UniProtKB-KW"/>
</dbReference>
<evidence type="ECO:0000256" key="11">
    <source>
        <dbReference type="ARBA" id="ARBA00022989"/>
    </source>
</evidence>
<dbReference type="Gene3D" id="3.30.565.10">
    <property type="entry name" value="Histidine kinase-like ATPase, C-terminal domain"/>
    <property type="match status" value="1"/>
</dbReference>
<dbReference type="InterPro" id="IPR003661">
    <property type="entry name" value="HisK_dim/P_dom"/>
</dbReference>
<dbReference type="Gene3D" id="1.10.287.130">
    <property type="match status" value="1"/>
</dbReference>
<accession>A0A855A905</accession>
<evidence type="ECO:0000259" key="15">
    <source>
        <dbReference type="PROSITE" id="PS50109"/>
    </source>
</evidence>
<dbReference type="InterPro" id="IPR008358">
    <property type="entry name" value="Sig_transdc_His_kin/Pase_MprB"/>
</dbReference>
<comment type="catalytic activity">
    <reaction evidence="1">
        <text>ATP + protein L-histidine = ADP + protein N-phospho-L-histidine.</text>
        <dbReference type="EC" id="2.7.13.3"/>
    </reaction>
</comment>
<organism evidence="16 17">
    <name type="scientific">[Clostridium] leptum DSM 753</name>
    <dbReference type="NCBI Taxonomy" id="428125"/>
    <lineage>
        <taxon>Bacteria</taxon>
        <taxon>Bacillati</taxon>
        <taxon>Bacillota</taxon>
        <taxon>Clostridia</taxon>
        <taxon>Eubacteriales</taxon>
        <taxon>Oscillospiraceae</taxon>
        <taxon>Oscillospiraceae incertae sedis</taxon>
    </lineage>
</organism>
<feature type="transmembrane region" description="Helical" evidence="14">
    <location>
        <begin position="341"/>
        <end position="365"/>
    </location>
</feature>
<dbReference type="CDD" id="cd00082">
    <property type="entry name" value="HisKA"/>
    <property type="match status" value="1"/>
</dbReference>
<dbReference type="PANTHER" id="PTHR45528">
    <property type="entry name" value="SENSOR HISTIDINE KINASE CPXA"/>
    <property type="match status" value="1"/>
</dbReference>
<dbReference type="InterPro" id="IPR036890">
    <property type="entry name" value="HATPase_C_sf"/>
</dbReference>
<dbReference type="GO" id="GO:0000155">
    <property type="term" value="F:phosphorelay sensor kinase activity"/>
    <property type="evidence" value="ECO:0007669"/>
    <property type="project" value="InterPro"/>
</dbReference>
<dbReference type="PANTHER" id="PTHR45528:SF1">
    <property type="entry name" value="SENSOR HISTIDINE KINASE CPXA"/>
    <property type="match status" value="1"/>
</dbReference>
<evidence type="ECO:0000256" key="1">
    <source>
        <dbReference type="ARBA" id="ARBA00000085"/>
    </source>
</evidence>
<evidence type="ECO:0000256" key="13">
    <source>
        <dbReference type="ARBA" id="ARBA00023136"/>
    </source>
</evidence>
<evidence type="ECO:0000256" key="14">
    <source>
        <dbReference type="SAM" id="Phobius"/>
    </source>
</evidence>
<keyword evidence="10" id="KW-0067">ATP-binding</keyword>
<feature type="transmembrane region" description="Helical" evidence="14">
    <location>
        <begin position="12"/>
        <end position="34"/>
    </location>
</feature>
<evidence type="ECO:0000256" key="8">
    <source>
        <dbReference type="ARBA" id="ARBA00022741"/>
    </source>
</evidence>
<keyword evidence="5" id="KW-0597">Phosphoprotein</keyword>
<evidence type="ECO:0000256" key="6">
    <source>
        <dbReference type="ARBA" id="ARBA00022679"/>
    </source>
</evidence>
<evidence type="ECO:0000256" key="2">
    <source>
        <dbReference type="ARBA" id="ARBA00004651"/>
    </source>
</evidence>
<dbReference type="InterPro" id="IPR003594">
    <property type="entry name" value="HATPase_dom"/>
</dbReference>
<evidence type="ECO:0000256" key="4">
    <source>
        <dbReference type="ARBA" id="ARBA00022475"/>
    </source>
</evidence>
<feature type="domain" description="Histidine kinase" evidence="15">
    <location>
        <begin position="466"/>
        <end position="680"/>
    </location>
</feature>
<dbReference type="GO" id="GO:0005886">
    <property type="term" value="C:plasma membrane"/>
    <property type="evidence" value="ECO:0007669"/>
    <property type="project" value="UniProtKB-SubCell"/>
</dbReference>
<evidence type="ECO:0000256" key="3">
    <source>
        <dbReference type="ARBA" id="ARBA00012438"/>
    </source>
</evidence>
<dbReference type="Pfam" id="PF00512">
    <property type="entry name" value="HisKA"/>
    <property type="match status" value="1"/>
</dbReference>
<dbReference type="InterPro" id="IPR050398">
    <property type="entry name" value="HssS/ArlS-like"/>
</dbReference>
<comment type="caution">
    <text evidence="16">The sequence shown here is derived from an EMBL/GenBank/DDBJ whole genome shotgun (WGS) entry which is preliminary data.</text>
</comment>
<name>A0A855A905_9FIRM</name>
<dbReference type="PROSITE" id="PS50109">
    <property type="entry name" value="HIS_KIN"/>
    <property type="match status" value="1"/>
</dbReference>
<dbReference type="InterPro" id="IPR005467">
    <property type="entry name" value="His_kinase_dom"/>
</dbReference>
<dbReference type="OrthoDB" id="9792991at2"/>
<dbReference type="EC" id="2.7.13.3" evidence="3"/>
<feature type="transmembrane region" description="Helical" evidence="14">
    <location>
        <begin position="219"/>
        <end position="238"/>
    </location>
</feature>
<gene>
    <name evidence="16" type="ORF">CH238_02840</name>
</gene>
<dbReference type="InterPro" id="IPR036097">
    <property type="entry name" value="HisK_dim/P_sf"/>
</dbReference>
<keyword evidence="4" id="KW-1003">Cell membrane</keyword>
<evidence type="ECO:0000256" key="9">
    <source>
        <dbReference type="ARBA" id="ARBA00022777"/>
    </source>
</evidence>
<feature type="transmembrane region" description="Helical" evidence="14">
    <location>
        <begin position="371"/>
        <end position="395"/>
    </location>
</feature>
<dbReference type="PRINTS" id="PR01780">
    <property type="entry name" value="LANTIREGPROT"/>
</dbReference>
<dbReference type="SMART" id="SM00387">
    <property type="entry name" value="HATPase_c"/>
    <property type="match status" value="1"/>
</dbReference>
<keyword evidence="9 16" id="KW-0418">Kinase</keyword>
<comment type="subcellular location">
    <subcellularLocation>
        <location evidence="2">Cell membrane</location>
        <topology evidence="2">Multi-pass membrane protein</topology>
    </subcellularLocation>
</comment>
<keyword evidence="7 14" id="KW-0812">Transmembrane</keyword>
<dbReference type="Pfam" id="PF02518">
    <property type="entry name" value="HATPase_c"/>
    <property type="match status" value="1"/>
</dbReference>
<dbReference type="EMBL" id="NOXF01000001">
    <property type="protein sequence ID" value="PEQ25941.1"/>
    <property type="molecule type" value="Genomic_DNA"/>
</dbReference>
<evidence type="ECO:0000256" key="12">
    <source>
        <dbReference type="ARBA" id="ARBA00023012"/>
    </source>
</evidence>
<reference evidence="16 17" key="1">
    <citation type="submission" date="2017-07" db="EMBL/GenBank/DDBJ databases">
        <title>Prevalence of linear plasmids in Cutibacterium (Propionibacterium) acnes isolates obtained from prostatic tissue.</title>
        <authorList>
            <person name="Davidsson S."/>
            <person name="Carlsson J."/>
            <person name="Molling P."/>
            <person name="Andren O."/>
            <person name="Andersson S.-O."/>
            <person name="Brzuszkiewicz E."/>
            <person name="Poehlein A."/>
            <person name="Al-Zeer M."/>
            <person name="Brinkmann V."/>
            <person name="Scavenius C."/>
            <person name="Nazipi S."/>
            <person name="Soderquist B."/>
            <person name="Bruggemann H."/>
        </authorList>
    </citation>
    <scope>NUCLEOTIDE SEQUENCE [LARGE SCALE GENOMIC DNA]</scope>
    <source>
        <strain evidence="16 17">DSM 753</strain>
    </source>
</reference>
<feature type="transmembrane region" description="Helical" evidence="14">
    <location>
        <begin position="284"/>
        <end position="301"/>
    </location>
</feature>
<dbReference type="SMART" id="SM00388">
    <property type="entry name" value="HisKA"/>
    <property type="match status" value="1"/>
</dbReference>
<keyword evidence="8" id="KW-0547">Nucleotide-binding</keyword>
<evidence type="ECO:0000256" key="7">
    <source>
        <dbReference type="ARBA" id="ARBA00022692"/>
    </source>
</evidence>
<dbReference type="SUPFAM" id="SSF47384">
    <property type="entry name" value="Homodimeric domain of signal transducing histidine kinase"/>
    <property type="match status" value="1"/>
</dbReference>
<dbReference type="FunFam" id="1.10.287.130:FF:000008">
    <property type="entry name" value="Two-component sensor histidine kinase"/>
    <property type="match status" value="1"/>
</dbReference>
<evidence type="ECO:0000256" key="5">
    <source>
        <dbReference type="ARBA" id="ARBA00022553"/>
    </source>
</evidence>
<dbReference type="Proteomes" id="UP000220611">
    <property type="component" value="Unassembled WGS sequence"/>
</dbReference>
<keyword evidence="11 14" id="KW-1133">Transmembrane helix</keyword>
<sequence length="680" mass="78049">MDTKSKSTAGKQVIGFLCFVMSFSIFFSVGLLLLEQPVYGDGRFVLSEAFDGDVQSTQRYQSAVASRFQTLMVDAGADGSFENLSFSSINEDQANVIYRISNSESGKTFSNTNVNLFQESVPEGYNYIVDYRNGNVKVTRDGRDITGQFEFWPIYDLYLERYRADSYDSYEYSDGYESFVESYGWQDLELRMAFSEKIVPTESPWSMYTVIQERFWEQAGTFIALGIAAVLLMVYIFLRKAKKAADQRIAWVSGKVWLEVKLILLFISFSIYSGFCWSSYGRRFYKIIALLQFVYYVYVLINDMRYNKGNVFRHNIIRSIMRWYRRREQYKPFQRKLVDRFWLVLGIEAALLVIGMLLFMISLSSSFISPYYQFVFLVFVVIWIAAAVVCVCVYVKRFRKTVEEMGEVVDQVSVMKAGDMEAKLTLPADSDLYATAQDLNEIQEGFSVALEERMKSERMKIELITNVSHDIKTPLTSIIGYVELLEKEEELPEHVKDYIKILSKKSQRLKTMVQDIFDVSKASSGEMKLDIEELDLVKLIRQTLADMDEDISGSNLIFKINLPNDPVMIRGDGERLYRVFQNVIKNSLQYSLEGSRVYISLYRDDSWTTVMIKNTSKYELGGLGENITQRFVRGDASRSTEGSGLGLSIAESFTEACGGNFRVTTDADLFTVEIAFPSVR</sequence>
<evidence type="ECO:0000256" key="10">
    <source>
        <dbReference type="ARBA" id="ARBA00022840"/>
    </source>
</evidence>